<keyword evidence="7" id="KW-0653">Protein transport</keyword>
<gene>
    <name evidence="12" type="ORF">OK345_09830</name>
</gene>
<reference evidence="12 13" key="1">
    <citation type="submission" date="2022-10" db="EMBL/GenBank/DDBJ databases">
        <title>Xanthomonas sp. H13-6.</title>
        <authorList>
            <person name="Liu X."/>
            <person name="Deng Z."/>
            <person name="Jiang Y."/>
            <person name="Yu T."/>
            <person name="Ai J."/>
        </authorList>
    </citation>
    <scope>NUCLEOTIDE SEQUENCE [LARGE SCALE GENOMIC DNA]</scope>
    <source>
        <strain evidence="12 13">H13-6</strain>
    </source>
</reference>
<evidence type="ECO:0000256" key="6">
    <source>
        <dbReference type="ARBA" id="ARBA00022692"/>
    </source>
</evidence>
<dbReference type="RefSeq" id="WP_265127786.1">
    <property type="nucleotide sequence ID" value="NZ_JAPCHY010000007.1"/>
</dbReference>
<keyword evidence="5" id="KW-0997">Cell inner membrane</keyword>
<dbReference type="PANTHER" id="PTHR33446">
    <property type="entry name" value="PROTEIN TONB-RELATED"/>
    <property type="match status" value="1"/>
</dbReference>
<dbReference type="PROSITE" id="PS52015">
    <property type="entry name" value="TONB_CTD"/>
    <property type="match status" value="1"/>
</dbReference>
<accession>A0ABT3JXB6</accession>
<evidence type="ECO:0000256" key="1">
    <source>
        <dbReference type="ARBA" id="ARBA00004383"/>
    </source>
</evidence>
<dbReference type="EMBL" id="JAPCHY010000007">
    <property type="protein sequence ID" value="MCW4472805.1"/>
    <property type="molecule type" value="Genomic_DNA"/>
</dbReference>
<evidence type="ECO:0000256" key="4">
    <source>
        <dbReference type="ARBA" id="ARBA00022475"/>
    </source>
</evidence>
<feature type="chain" id="PRO_5046311893" evidence="10">
    <location>
        <begin position="34"/>
        <end position="135"/>
    </location>
</feature>
<keyword evidence="6" id="KW-0812">Transmembrane</keyword>
<dbReference type="PANTHER" id="PTHR33446:SF2">
    <property type="entry name" value="PROTEIN TONB"/>
    <property type="match status" value="1"/>
</dbReference>
<dbReference type="InterPro" id="IPR037682">
    <property type="entry name" value="TonB_C"/>
</dbReference>
<keyword evidence="8" id="KW-1133">Transmembrane helix</keyword>
<feature type="domain" description="TonB C-terminal" evidence="11">
    <location>
        <begin position="46"/>
        <end position="135"/>
    </location>
</feature>
<dbReference type="Proteomes" id="UP001209922">
    <property type="component" value="Unassembled WGS sequence"/>
</dbReference>
<evidence type="ECO:0000256" key="9">
    <source>
        <dbReference type="ARBA" id="ARBA00023136"/>
    </source>
</evidence>
<proteinExistence type="inferred from homology"/>
<feature type="signal peptide" evidence="10">
    <location>
        <begin position="1"/>
        <end position="33"/>
    </location>
</feature>
<evidence type="ECO:0000313" key="13">
    <source>
        <dbReference type="Proteomes" id="UP001209922"/>
    </source>
</evidence>
<keyword evidence="3" id="KW-0813">Transport</keyword>
<comment type="subcellular location">
    <subcellularLocation>
        <location evidence="1">Cell inner membrane</location>
        <topology evidence="1">Single-pass membrane protein</topology>
        <orientation evidence="1">Periplasmic side</orientation>
    </subcellularLocation>
</comment>
<keyword evidence="13" id="KW-1185">Reference proteome</keyword>
<sequence>MVMARRHGAGTGMMRIALALAVPLLPHGSAALAATAAHAEAAPTHGASVDIRSKNMNPPRYPAEAWRDGIAGTAWIRARVDATGALTGVEIDESSGHEALDQAAAEAARRWQYRPAMQDGRPIAGQVRIPLHFER</sequence>
<dbReference type="InterPro" id="IPR006260">
    <property type="entry name" value="TonB/TolA_C"/>
</dbReference>
<keyword evidence="4" id="KW-1003">Cell membrane</keyword>
<dbReference type="Gene3D" id="3.30.1150.10">
    <property type="match status" value="1"/>
</dbReference>
<protein>
    <submittedName>
        <fullName evidence="12">Energy transducer TonB</fullName>
    </submittedName>
</protein>
<keyword evidence="9" id="KW-0472">Membrane</keyword>
<keyword evidence="10" id="KW-0732">Signal</keyword>
<evidence type="ECO:0000256" key="8">
    <source>
        <dbReference type="ARBA" id="ARBA00022989"/>
    </source>
</evidence>
<evidence type="ECO:0000313" key="12">
    <source>
        <dbReference type="EMBL" id="MCW4472805.1"/>
    </source>
</evidence>
<name>A0ABT3JXB6_9XANT</name>
<evidence type="ECO:0000256" key="3">
    <source>
        <dbReference type="ARBA" id="ARBA00022448"/>
    </source>
</evidence>
<organism evidence="12 13">
    <name type="scientific">Xanthomonas chitinilytica</name>
    <dbReference type="NCBI Taxonomy" id="2989819"/>
    <lineage>
        <taxon>Bacteria</taxon>
        <taxon>Pseudomonadati</taxon>
        <taxon>Pseudomonadota</taxon>
        <taxon>Gammaproteobacteria</taxon>
        <taxon>Lysobacterales</taxon>
        <taxon>Lysobacteraceae</taxon>
        <taxon>Xanthomonas</taxon>
    </lineage>
</organism>
<evidence type="ECO:0000256" key="7">
    <source>
        <dbReference type="ARBA" id="ARBA00022927"/>
    </source>
</evidence>
<comment type="similarity">
    <text evidence="2">Belongs to the TonB family.</text>
</comment>
<evidence type="ECO:0000256" key="10">
    <source>
        <dbReference type="SAM" id="SignalP"/>
    </source>
</evidence>
<dbReference type="NCBIfam" id="TIGR01352">
    <property type="entry name" value="tonB_Cterm"/>
    <property type="match status" value="1"/>
</dbReference>
<dbReference type="SUPFAM" id="SSF74653">
    <property type="entry name" value="TolA/TonB C-terminal domain"/>
    <property type="match status" value="1"/>
</dbReference>
<evidence type="ECO:0000259" key="11">
    <source>
        <dbReference type="PROSITE" id="PS52015"/>
    </source>
</evidence>
<evidence type="ECO:0000256" key="5">
    <source>
        <dbReference type="ARBA" id="ARBA00022519"/>
    </source>
</evidence>
<dbReference type="Pfam" id="PF03544">
    <property type="entry name" value="TonB_C"/>
    <property type="match status" value="1"/>
</dbReference>
<dbReference type="InterPro" id="IPR051045">
    <property type="entry name" value="TonB-dependent_transducer"/>
</dbReference>
<comment type="caution">
    <text evidence="12">The sequence shown here is derived from an EMBL/GenBank/DDBJ whole genome shotgun (WGS) entry which is preliminary data.</text>
</comment>
<evidence type="ECO:0000256" key="2">
    <source>
        <dbReference type="ARBA" id="ARBA00006555"/>
    </source>
</evidence>